<accession>A0A6J4J7Y4</accession>
<evidence type="ECO:0000313" key="1">
    <source>
        <dbReference type="EMBL" id="CAA9270300.1"/>
    </source>
</evidence>
<reference evidence="1" key="1">
    <citation type="submission" date="2020-02" db="EMBL/GenBank/DDBJ databases">
        <authorList>
            <person name="Meier V. D."/>
        </authorList>
    </citation>
    <scope>NUCLEOTIDE SEQUENCE</scope>
    <source>
        <strain evidence="1">AVDCRST_MAG77</strain>
    </source>
</reference>
<proteinExistence type="predicted"/>
<protein>
    <submittedName>
        <fullName evidence="1">Uncharacterized protein</fullName>
    </submittedName>
</protein>
<dbReference type="AlphaFoldDB" id="A0A6J4J7Y4"/>
<organism evidence="1">
    <name type="scientific">uncultured Chloroflexota bacterium</name>
    <dbReference type="NCBI Taxonomy" id="166587"/>
    <lineage>
        <taxon>Bacteria</taxon>
        <taxon>Bacillati</taxon>
        <taxon>Chloroflexota</taxon>
        <taxon>environmental samples</taxon>
    </lineage>
</organism>
<gene>
    <name evidence="1" type="ORF">AVDCRST_MAG77-3104</name>
</gene>
<dbReference type="EMBL" id="CADCTC010000174">
    <property type="protein sequence ID" value="CAA9270300.1"/>
    <property type="molecule type" value="Genomic_DNA"/>
</dbReference>
<sequence length="39" mass="4820">MVSRSEQPIGSLDEWHDLAPRRERVRRGRWRVGERQTWM</sequence>
<name>A0A6J4J7Y4_9CHLR</name>